<organism evidence="3 4">
    <name type="scientific">Amniculicola lignicola CBS 123094</name>
    <dbReference type="NCBI Taxonomy" id="1392246"/>
    <lineage>
        <taxon>Eukaryota</taxon>
        <taxon>Fungi</taxon>
        <taxon>Dikarya</taxon>
        <taxon>Ascomycota</taxon>
        <taxon>Pezizomycotina</taxon>
        <taxon>Dothideomycetes</taxon>
        <taxon>Pleosporomycetidae</taxon>
        <taxon>Pleosporales</taxon>
        <taxon>Amniculicolaceae</taxon>
        <taxon>Amniculicola</taxon>
    </lineage>
</organism>
<accession>A0A6A5WWY3</accession>
<dbReference type="InterPro" id="IPR029036">
    <property type="entry name" value="P5CR_dimer"/>
</dbReference>
<name>A0A6A5WWY3_9PLEO</name>
<dbReference type="Pfam" id="PF14748">
    <property type="entry name" value="P5CR_dimer"/>
    <property type="match status" value="1"/>
</dbReference>
<dbReference type="EMBL" id="ML977563">
    <property type="protein sequence ID" value="KAF2005474.1"/>
    <property type="molecule type" value="Genomic_DNA"/>
</dbReference>
<dbReference type="InterPro" id="IPR036291">
    <property type="entry name" value="NAD(P)-bd_dom_sf"/>
</dbReference>
<feature type="non-terminal residue" evidence="3">
    <location>
        <position position="1"/>
    </location>
</feature>
<feature type="domain" description="Pyrroline-5-carboxylate reductase dimerisation" evidence="2">
    <location>
        <begin position="148"/>
        <end position="194"/>
    </location>
</feature>
<evidence type="ECO:0000256" key="1">
    <source>
        <dbReference type="ARBA" id="ARBA00023002"/>
    </source>
</evidence>
<dbReference type="SUPFAM" id="SSF51735">
    <property type="entry name" value="NAD(P)-binding Rossmann-fold domains"/>
    <property type="match status" value="1"/>
</dbReference>
<sequence length="224" mass="25099">QECVEQISKRYPETYVTDNNDDEKLWLFNNGDAPVAHIVLICTKPQSTSDVCDSIRMAHDKASFPSRNLPMVVTMCPGITISKLETWLHLRENQNAFTVVKTMPNTPVYIRQGATAFFTNKHASEAKVKSVVALFRVFSPCVERLAEESLLDVAVAVSDSRPAYVFQLYKSLVNSGVECGLPEALAHALVTQTSSFTSSCRHRKDNEYQIFNKLIIKSSCYRLG</sequence>
<proteinExistence type="predicted"/>
<dbReference type="GO" id="GO:0055129">
    <property type="term" value="P:L-proline biosynthetic process"/>
    <property type="evidence" value="ECO:0007669"/>
    <property type="project" value="TreeGrafter"/>
</dbReference>
<dbReference type="PANTHER" id="PTHR11645">
    <property type="entry name" value="PYRROLINE-5-CARBOXYLATE REDUCTASE"/>
    <property type="match status" value="1"/>
</dbReference>
<dbReference type="PANTHER" id="PTHR11645:SF0">
    <property type="entry name" value="PYRROLINE-5-CARBOXYLATE REDUCTASE 3"/>
    <property type="match status" value="1"/>
</dbReference>
<keyword evidence="1" id="KW-0560">Oxidoreductase</keyword>
<dbReference type="AlphaFoldDB" id="A0A6A5WWY3"/>
<keyword evidence="4" id="KW-1185">Reference proteome</keyword>
<dbReference type="Gene3D" id="3.40.50.720">
    <property type="entry name" value="NAD(P)-binding Rossmann-like Domain"/>
    <property type="match status" value="1"/>
</dbReference>
<gene>
    <name evidence="3" type="ORF">P154DRAFT_424640</name>
</gene>
<dbReference type="InterPro" id="IPR008927">
    <property type="entry name" value="6-PGluconate_DH-like_C_sf"/>
</dbReference>
<dbReference type="Gene3D" id="1.10.3730.10">
    <property type="entry name" value="ProC C-terminal domain-like"/>
    <property type="match status" value="1"/>
</dbReference>
<evidence type="ECO:0000259" key="2">
    <source>
        <dbReference type="Pfam" id="PF14748"/>
    </source>
</evidence>
<reference evidence="3" key="1">
    <citation type="journal article" date="2020" name="Stud. Mycol.">
        <title>101 Dothideomycetes genomes: a test case for predicting lifestyles and emergence of pathogens.</title>
        <authorList>
            <person name="Haridas S."/>
            <person name="Albert R."/>
            <person name="Binder M."/>
            <person name="Bloem J."/>
            <person name="Labutti K."/>
            <person name="Salamov A."/>
            <person name="Andreopoulos B."/>
            <person name="Baker S."/>
            <person name="Barry K."/>
            <person name="Bills G."/>
            <person name="Bluhm B."/>
            <person name="Cannon C."/>
            <person name="Castanera R."/>
            <person name="Culley D."/>
            <person name="Daum C."/>
            <person name="Ezra D."/>
            <person name="Gonzalez J."/>
            <person name="Henrissat B."/>
            <person name="Kuo A."/>
            <person name="Liang C."/>
            <person name="Lipzen A."/>
            <person name="Lutzoni F."/>
            <person name="Magnuson J."/>
            <person name="Mondo S."/>
            <person name="Nolan M."/>
            <person name="Ohm R."/>
            <person name="Pangilinan J."/>
            <person name="Park H.-J."/>
            <person name="Ramirez L."/>
            <person name="Alfaro M."/>
            <person name="Sun H."/>
            <person name="Tritt A."/>
            <person name="Yoshinaga Y."/>
            <person name="Zwiers L.-H."/>
            <person name="Turgeon B."/>
            <person name="Goodwin S."/>
            <person name="Spatafora J."/>
            <person name="Crous P."/>
            <person name="Grigoriev I."/>
        </authorList>
    </citation>
    <scope>NUCLEOTIDE SEQUENCE</scope>
    <source>
        <strain evidence="3">CBS 123094</strain>
    </source>
</reference>
<protein>
    <recommendedName>
        <fullName evidence="2">Pyrroline-5-carboxylate reductase dimerisation domain-containing protein</fullName>
    </recommendedName>
</protein>
<evidence type="ECO:0000313" key="3">
    <source>
        <dbReference type="EMBL" id="KAF2005474.1"/>
    </source>
</evidence>
<dbReference type="OrthoDB" id="10263291at2759"/>
<dbReference type="SUPFAM" id="SSF48179">
    <property type="entry name" value="6-phosphogluconate dehydrogenase C-terminal domain-like"/>
    <property type="match status" value="1"/>
</dbReference>
<dbReference type="Proteomes" id="UP000799779">
    <property type="component" value="Unassembled WGS sequence"/>
</dbReference>
<dbReference type="GO" id="GO:0004735">
    <property type="term" value="F:pyrroline-5-carboxylate reductase activity"/>
    <property type="evidence" value="ECO:0007669"/>
    <property type="project" value="TreeGrafter"/>
</dbReference>
<evidence type="ECO:0000313" key="4">
    <source>
        <dbReference type="Proteomes" id="UP000799779"/>
    </source>
</evidence>